<dbReference type="InterPro" id="IPR032710">
    <property type="entry name" value="NTF2-like_dom_sf"/>
</dbReference>
<dbReference type="EMBL" id="JAERRB010000006">
    <property type="protein sequence ID" value="MBL0743122.1"/>
    <property type="molecule type" value="Genomic_DNA"/>
</dbReference>
<dbReference type="PANTHER" id="PTHR41252:SF1">
    <property type="entry name" value="BLR2505 PROTEIN"/>
    <property type="match status" value="1"/>
</dbReference>
<dbReference type="SUPFAM" id="SSF54427">
    <property type="entry name" value="NTF2-like"/>
    <property type="match status" value="1"/>
</dbReference>
<sequence length="141" mass="15996">MATAQKTEPVTTTPEQIVREFLFAVQQGDHEKLKTLLHPNVQWEQPGNNRLSGTKRSMAEVFEMGRIMGEWSEKTVKLAAIRHYGVTGNTVAVQLRWTAAQPTGNVLDVSNIDIYTVENGKITHVKIYSENILQEDRFWGK</sequence>
<keyword evidence="3" id="KW-1185">Reference proteome</keyword>
<feature type="domain" description="SnoaL-like" evidence="1">
    <location>
        <begin position="18"/>
        <end position="124"/>
    </location>
</feature>
<reference evidence="2 3" key="1">
    <citation type="submission" date="2021-01" db="EMBL/GenBank/DDBJ databases">
        <title>Chryseolinea sp. Jin1 Genome sequencing and assembly.</title>
        <authorList>
            <person name="Kim I."/>
        </authorList>
    </citation>
    <scope>NUCLEOTIDE SEQUENCE [LARGE SCALE GENOMIC DNA]</scope>
    <source>
        <strain evidence="2 3">Jin1</strain>
    </source>
</reference>
<dbReference type="Pfam" id="PF12680">
    <property type="entry name" value="SnoaL_2"/>
    <property type="match status" value="1"/>
</dbReference>
<comment type="caution">
    <text evidence="2">The sequence shown here is derived from an EMBL/GenBank/DDBJ whole genome shotgun (WGS) entry which is preliminary data.</text>
</comment>
<dbReference type="Gene3D" id="3.10.450.50">
    <property type="match status" value="1"/>
</dbReference>
<dbReference type="PANTHER" id="PTHR41252">
    <property type="entry name" value="BLR2505 PROTEIN"/>
    <property type="match status" value="1"/>
</dbReference>
<proteinExistence type="predicted"/>
<name>A0ABS1KWQ8_9BACT</name>
<accession>A0ABS1KWQ8</accession>
<dbReference type="InterPro" id="IPR037401">
    <property type="entry name" value="SnoaL-like"/>
</dbReference>
<dbReference type="Proteomes" id="UP000613030">
    <property type="component" value="Unassembled WGS sequence"/>
</dbReference>
<organism evidence="2 3">
    <name type="scientific">Chryseolinea lacunae</name>
    <dbReference type="NCBI Taxonomy" id="2801331"/>
    <lineage>
        <taxon>Bacteria</taxon>
        <taxon>Pseudomonadati</taxon>
        <taxon>Bacteroidota</taxon>
        <taxon>Cytophagia</taxon>
        <taxon>Cytophagales</taxon>
        <taxon>Fulvivirgaceae</taxon>
        <taxon>Chryseolinea</taxon>
    </lineage>
</organism>
<evidence type="ECO:0000313" key="2">
    <source>
        <dbReference type="EMBL" id="MBL0743122.1"/>
    </source>
</evidence>
<evidence type="ECO:0000313" key="3">
    <source>
        <dbReference type="Proteomes" id="UP000613030"/>
    </source>
</evidence>
<gene>
    <name evidence="2" type="ORF">JI741_17965</name>
</gene>
<protein>
    <submittedName>
        <fullName evidence="2">Nuclear transport factor 2 family protein</fullName>
    </submittedName>
</protein>
<evidence type="ECO:0000259" key="1">
    <source>
        <dbReference type="Pfam" id="PF12680"/>
    </source>
</evidence>